<keyword evidence="2" id="KW-1185">Reference proteome</keyword>
<dbReference type="Proteomes" id="UP000768646">
    <property type="component" value="Unassembled WGS sequence"/>
</dbReference>
<sequence length="97" mass="12024">MENWYQSRKKHERVLFDEIDYEDKEALNAAKDYAIRETWIKAMEMRLVREELDKCYKTESVNHYENCRKLADLYWSMLRKDYKVKGYLADERMIKDQ</sequence>
<reference evidence="1 2" key="1">
    <citation type="journal article" date="2021" name="Commun. Biol.">
        <title>Genomic insights into the host specific adaptation of the Pneumocystis genus.</title>
        <authorList>
            <person name="Cisse O.H."/>
            <person name="Ma L."/>
            <person name="Dekker J.P."/>
            <person name="Khil P.P."/>
            <person name="Youn J.-H."/>
            <person name="Brenchley J.M."/>
            <person name="Blair R."/>
            <person name="Pahar B."/>
            <person name="Chabe M."/>
            <person name="Van Rompay K.K.A."/>
            <person name="Keesler R."/>
            <person name="Sukura A."/>
            <person name="Hirsch V."/>
            <person name="Kutty G."/>
            <person name="Liu Y."/>
            <person name="Peng L."/>
            <person name="Chen J."/>
            <person name="Song J."/>
            <person name="Weissenbacher-Lang C."/>
            <person name="Xu J."/>
            <person name="Upham N.S."/>
            <person name="Stajich J.E."/>
            <person name="Cuomo C.A."/>
            <person name="Cushion M.T."/>
            <person name="Kovacs J.A."/>
        </authorList>
    </citation>
    <scope>NUCLEOTIDE SEQUENCE [LARGE SCALE GENOMIC DNA]</scope>
    <source>
        <strain evidence="1 2">RABM</strain>
    </source>
</reference>
<gene>
    <name evidence="1" type="ORF">PORY_000996</name>
</gene>
<accession>A0ACB7CEF3</accession>
<organism evidence="1 2">
    <name type="scientific">Pneumocystis oryctolagi</name>
    <dbReference type="NCBI Taxonomy" id="42067"/>
    <lineage>
        <taxon>Eukaryota</taxon>
        <taxon>Fungi</taxon>
        <taxon>Dikarya</taxon>
        <taxon>Ascomycota</taxon>
        <taxon>Taphrinomycotina</taxon>
        <taxon>Pneumocystomycetes</taxon>
        <taxon>Pneumocystaceae</taxon>
        <taxon>Pneumocystis</taxon>
    </lineage>
</organism>
<comment type="caution">
    <text evidence="1">The sequence shown here is derived from an EMBL/GenBank/DDBJ whole genome shotgun (WGS) entry which is preliminary data.</text>
</comment>
<evidence type="ECO:0000313" key="1">
    <source>
        <dbReference type="EMBL" id="KAG4305440.1"/>
    </source>
</evidence>
<evidence type="ECO:0000313" key="2">
    <source>
        <dbReference type="Proteomes" id="UP000768646"/>
    </source>
</evidence>
<name>A0ACB7CEF3_9ASCO</name>
<protein>
    <submittedName>
        <fullName evidence="1">Uncharacterized protein</fullName>
    </submittedName>
</protein>
<proteinExistence type="predicted"/>
<dbReference type="EMBL" id="JABTEG010000003">
    <property type="protein sequence ID" value="KAG4305440.1"/>
    <property type="molecule type" value="Genomic_DNA"/>
</dbReference>